<dbReference type="PROSITE" id="PS50026">
    <property type="entry name" value="EGF_3"/>
    <property type="match status" value="1"/>
</dbReference>
<dbReference type="PROSITE" id="PS01186">
    <property type="entry name" value="EGF_2"/>
    <property type="match status" value="3"/>
</dbReference>
<evidence type="ECO:0000256" key="3">
    <source>
        <dbReference type="SAM" id="Phobius"/>
    </source>
</evidence>
<proteinExistence type="predicted"/>
<feature type="transmembrane region" description="Helical" evidence="3">
    <location>
        <begin position="7"/>
        <end position="27"/>
    </location>
</feature>
<dbReference type="Pfam" id="PF00008">
    <property type="entry name" value="EGF"/>
    <property type="match status" value="1"/>
</dbReference>
<keyword evidence="3" id="KW-0812">Transmembrane</keyword>
<keyword evidence="1" id="KW-0245">EGF-like domain</keyword>
<keyword evidence="3" id="KW-1133">Transmembrane helix</keyword>
<keyword evidence="1" id="KW-1015">Disulfide bond</keyword>
<sequence length="463" mass="49193">MRHLLNFDLSFFVITVFSLSILSGFYVSEPVGSSTGSSSSALNGSTNFSTDSSIESSSTLSGSTNSSADSVTGSSSTLSGSTNSSADSFTGSSSTLSGATNSSADSFTGSSSTLSGATSSSTDSSTESSSTLSGATSSSTDSSTESSSTLSGATSSSTDSSTESSSTLSGSTSSSTGSSSKPTFFSTSTIEKTITTTESFDPCASNPCLNEGTCLKNTNNYSCDCRYGFVGINCEELNYCKYNFVNYTSGDEYCRDNNATCVPNNKTKYFSCSCNVNSTYFDYNEETCKGIITCLYEGCDMYETCDTQEDKCVCKEDYERSNDTSPCVGKNFCAEFCDNPNEECKRGPEDNPRNINCTCKNGYARNKNTKYCEATFCETGSNNCSENEVCKTTNSTKGYICECNDPFNKIKDKCVLPNRTECVNSTLNCGEGGECVKINDIQWCICNKGYILENKTCVGKSSN</sequence>
<gene>
    <name evidence="6" type="primary">LOC111083895</name>
</gene>
<accession>A0ABM1RY68</accession>
<keyword evidence="5" id="KW-1185">Reference proteome</keyword>
<evidence type="ECO:0000256" key="2">
    <source>
        <dbReference type="SAM" id="MobiDB-lite"/>
    </source>
</evidence>
<protein>
    <submittedName>
        <fullName evidence="6">Protein rtoA-like isoform X1</fullName>
    </submittedName>
</protein>
<feature type="region of interest" description="Disordered" evidence="2">
    <location>
        <begin position="53"/>
        <end position="184"/>
    </location>
</feature>
<evidence type="ECO:0000256" key="1">
    <source>
        <dbReference type="PROSITE-ProRule" id="PRU00076"/>
    </source>
</evidence>
<dbReference type="SMART" id="SM00181">
    <property type="entry name" value="EGF"/>
    <property type="match status" value="6"/>
</dbReference>
<evidence type="ECO:0000313" key="5">
    <source>
        <dbReference type="Proteomes" id="UP000694941"/>
    </source>
</evidence>
<feature type="domain" description="EGF-like" evidence="4">
    <location>
        <begin position="199"/>
        <end position="235"/>
    </location>
</feature>
<dbReference type="Proteomes" id="UP000694941">
    <property type="component" value="Unplaced"/>
</dbReference>
<comment type="caution">
    <text evidence="1">Lacks conserved residue(s) required for the propagation of feature annotation.</text>
</comment>
<dbReference type="Gene3D" id="2.10.25.10">
    <property type="entry name" value="Laminin"/>
    <property type="match status" value="1"/>
</dbReference>
<reference evidence="6" key="1">
    <citation type="submission" date="2025-08" db="UniProtKB">
        <authorList>
            <consortium name="RefSeq"/>
        </authorList>
    </citation>
    <scope>IDENTIFICATION</scope>
    <source>
        <tissue evidence="6">Muscle</tissue>
    </source>
</reference>
<dbReference type="PROSITE" id="PS00022">
    <property type="entry name" value="EGF_1"/>
    <property type="match status" value="1"/>
</dbReference>
<dbReference type="GeneID" id="111083895"/>
<name>A0ABM1RY68_LIMPO</name>
<dbReference type="SUPFAM" id="SSF57196">
    <property type="entry name" value="EGF/Laminin"/>
    <property type="match status" value="1"/>
</dbReference>
<evidence type="ECO:0000313" key="6">
    <source>
        <dbReference type="RefSeq" id="XP_022236323.1"/>
    </source>
</evidence>
<organism evidence="5 6">
    <name type="scientific">Limulus polyphemus</name>
    <name type="common">Atlantic horseshoe crab</name>
    <dbReference type="NCBI Taxonomy" id="6850"/>
    <lineage>
        <taxon>Eukaryota</taxon>
        <taxon>Metazoa</taxon>
        <taxon>Ecdysozoa</taxon>
        <taxon>Arthropoda</taxon>
        <taxon>Chelicerata</taxon>
        <taxon>Merostomata</taxon>
        <taxon>Xiphosura</taxon>
        <taxon>Limulidae</taxon>
        <taxon>Limulus</taxon>
    </lineage>
</organism>
<dbReference type="RefSeq" id="XP_022236323.1">
    <property type="nucleotide sequence ID" value="XM_022380615.1"/>
</dbReference>
<dbReference type="Gene3D" id="2.90.20.10">
    <property type="entry name" value="Plasmodium vivax P25 domain"/>
    <property type="match status" value="1"/>
</dbReference>
<dbReference type="CDD" id="cd00054">
    <property type="entry name" value="EGF_CA"/>
    <property type="match status" value="1"/>
</dbReference>
<evidence type="ECO:0000259" key="4">
    <source>
        <dbReference type="PROSITE" id="PS50026"/>
    </source>
</evidence>
<dbReference type="InterPro" id="IPR000742">
    <property type="entry name" value="EGF"/>
</dbReference>
<keyword evidence="3" id="KW-0472">Membrane</keyword>
<feature type="disulfide bond" evidence="1">
    <location>
        <begin position="225"/>
        <end position="234"/>
    </location>
</feature>